<evidence type="ECO:0000313" key="2">
    <source>
        <dbReference type="EMBL" id="KDR16160.1"/>
    </source>
</evidence>
<sequence>MVSPASHRRDPGSCPVEFEADKLALGSIGFRVSTSFHRCNIFTHVPSGGGAAVTGPVPQISLTPSQYVHAGLYRSENNTPSSNMQQKTSHSGQAVLKQKGSLLTGVTSGA</sequence>
<feature type="region of interest" description="Disordered" evidence="1">
    <location>
        <begin position="74"/>
        <end position="110"/>
    </location>
</feature>
<proteinExistence type="predicted"/>
<dbReference type="Proteomes" id="UP000027135">
    <property type="component" value="Unassembled WGS sequence"/>
</dbReference>
<gene>
    <name evidence="2" type="ORF">L798_09574</name>
</gene>
<evidence type="ECO:0000313" key="3">
    <source>
        <dbReference type="Proteomes" id="UP000027135"/>
    </source>
</evidence>
<name>A0A067R014_ZOONE</name>
<accession>A0A067R014</accession>
<dbReference type="InParanoid" id="A0A067R014"/>
<dbReference type="AlphaFoldDB" id="A0A067R014"/>
<reference evidence="2 3" key="1">
    <citation type="journal article" date="2014" name="Nat. Commun.">
        <title>Molecular traces of alternative social organization in a termite genome.</title>
        <authorList>
            <person name="Terrapon N."/>
            <person name="Li C."/>
            <person name="Robertson H.M."/>
            <person name="Ji L."/>
            <person name="Meng X."/>
            <person name="Booth W."/>
            <person name="Chen Z."/>
            <person name="Childers C.P."/>
            <person name="Glastad K.M."/>
            <person name="Gokhale K."/>
            <person name="Gowin J."/>
            <person name="Gronenberg W."/>
            <person name="Hermansen R.A."/>
            <person name="Hu H."/>
            <person name="Hunt B.G."/>
            <person name="Huylmans A.K."/>
            <person name="Khalil S.M."/>
            <person name="Mitchell R.D."/>
            <person name="Munoz-Torres M.C."/>
            <person name="Mustard J.A."/>
            <person name="Pan H."/>
            <person name="Reese J.T."/>
            <person name="Scharf M.E."/>
            <person name="Sun F."/>
            <person name="Vogel H."/>
            <person name="Xiao J."/>
            <person name="Yang W."/>
            <person name="Yang Z."/>
            <person name="Yang Z."/>
            <person name="Zhou J."/>
            <person name="Zhu J."/>
            <person name="Brent C.S."/>
            <person name="Elsik C.G."/>
            <person name="Goodisman M.A."/>
            <person name="Liberles D.A."/>
            <person name="Roe R.M."/>
            <person name="Vargo E.L."/>
            <person name="Vilcinskas A."/>
            <person name="Wang J."/>
            <person name="Bornberg-Bauer E."/>
            <person name="Korb J."/>
            <person name="Zhang G."/>
            <person name="Liebig J."/>
        </authorList>
    </citation>
    <scope>NUCLEOTIDE SEQUENCE [LARGE SCALE GENOMIC DNA]</scope>
    <source>
        <tissue evidence="2">Whole organism</tissue>
    </source>
</reference>
<protein>
    <submittedName>
        <fullName evidence="2">Uncharacterized protein</fullName>
    </submittedName>
</protein>
<feature type="compositionally biased region" description="Polar residues" evidence="1">
    <location>
        <begin position="75"/>
        <end position="92"/>
    </location>
</feature>
<evidence type="ECO:0000256" key="1">
    <source>
        <dbReference type="SAM" id="MobiDB-lite"/>
    </source>
</evidence>
<dbReference type="EMBL" id="KK852804">
    <property type="protein sequence ID" value="KDR16160.1"/>
    <property type="molecule type" value="Genomic_DNA"/>
</dbReference>
<organism evidence="2 3">
    <name type="scientific">Zootermopsis nevadensis</name>
    <name type="common">Dampwood termite</name>
    <dbReference type="NCBI Taxonomy" id="136037"/>
    <lineage>
        <taxon>Eukaryota</taxon>
        <taxon>Metazoa</taxon>
        <taxon>Ecdysozoa</taxon>
        <taxon>Arthropoda</taxon>
        <taxon>Hexapoda</taxon>
        <taxon>Insecta</taxon>
        <taxon>Pterygota</taxon>
        <taxon>Neoptera</taxon>
        <taxon>Polyneoptera</taxon>
        <taxon>Dictyoptera</taxon>
        <taxon>Blattodea</taxon>
        <taxon>Blattoidea</taxon>
        <taxon>Termitoidae</taxon>
        <taxon>Termopsidae</taxon>
        <taxon>Zootermopsis</taxon>
    </lineage>
</organism>
<keyword evidence="3" id="KW-1185">Reference proteome</keyword>